<name>A0A8B7ZJ77_ACAPL</name>
<dbReference type="GeneID" id="110987337"/>
<keyword evidence="1" id="KW-0732">Signal</keyword>
<dbReference type="OMA" id="SKMEMAD"/>
<keyword evidence="2" id="KW-1185">Reference proteome</keyword>
<organism evidence="2 3">
    <name type="scientific">Acanthaster planci</name>
    <name type="common">Crown-of-thorns starfish</name>
    <dbReference type="NCBI Taxonomy" id="133434"/>
    <lineage>
        <taxon>Eukaryota</taxon>
        <taxon>Metazoa</taxon>
        <taxon>Echinodermata</taxon>
        <taxon>Eleutherozoa</taxon>
        <taxon>Asterozoa</taxon>
        <taxon>Asteroidea</taxon>
        <taxon>Valvatacea</taxon>
        <taxon>Valvatida</taxon>
        <taxon>Acanthasteridae</taxon>
        <taxon>Acanthaster</taxon>
    </lineage>
</organism>
<dbReference type="KEGG" id="aplc:110987337"/>
<dbReference type="AlphaFoldDB" id="A0A8B7ZJ77"/>
<reference evidence="3" key="1">
    <citation type="submission" date="2025-08" db="UniProtKB">
        <authorList>
            <consortium name="RefSeq"/>
        </authorList>
    </citation>
    <scope>IDENTIFICATION</scope>
</reference>
<protein>
    <submittedName>
        <fullName evidence="3">Uncharacterized protein LOC110987337</fullName>
    </submittedName>
</protein>
<evidence type="ECO:0000256" key="1">
    <source>
        <dbReference type="SAM" id="SignalP"/>
    </source>
</evidence>
<evidence type="ECO:0000313" key="3">
    <source>
        <dbReference type="RefSeq" id="XP_022105688.1"/>
    </source>
</evidence>
<dbReference type="OrthoDB" id="10195218at2759"/>
<proteinExistence type="predicted"/>
<feature type="signal peptide" evidence="1">
    <location>
        <begin position="1"/>
        <end position="21"/>
    </location>
</feature>
<evidence type="ECO:0000313" key="2">
    <source>
        <dbReference type="Proteomes" id="UP000694845"/>
    </source>
</evidence>
<gene>
    <name evidence="3" type="primary">LOC110987337</name>
</gene>
<dbReference type="Proteomes" id="UP000694845">
    <property type="component" value="Unplaced"/>
</dbReference>
<feature type="chain" id="PRO_5034412838" evidence="1">
    <location>
        <begin position="22"/>
        <end position="173"/>
    </location>
</feature>
<dbReference type="RefSeq" id="XP_022105688.1">
    <property type="nucleotide sequence ID" value="XM_022249996.1"/>
</dbReference>
<sequence length="173" mass="18598">MKTFIVSVIVVSVLFTYGADGQCYNCTFINMGEMKEGEEGCGNPFDSWGIKTIPCAGPCKTIYLETEGNEDWKPGSATFRTCHNEVLEGVGCTDMTDFEVSGMTLSQTCCSGALCNDNEFGGGGESSTIEWSSNWVSEGPGDDQIGVMMSIQMKVKCQLAGYSDPLQCTFASD</sequence>
<accession>A0A8B7ZJ77</accession>